<evidence type="ECO:0000256" key="1">
    <source>
        <dbReference type="SAM" id="SignalP"/>
    </source>
</evidence>
<feature type="signal peptide" evidence="1">
    <location>
        <begin position="1"/>
        <end position="27"/>
    </location>
</feature>
<dbReference type="PROSITE" id="PS51257">
    <property type="entry name" value="PROKAR_LIPOPROTEIN"/>
    <property type="match status" value="1"/>
</dbReference>
<evidence type="ECO:0000313" key="3">
    <source>
        <dbReference type="Proteomes" id="UP000537775"/>
    </source>
</evidence>
<keyword evidence="1" id="KW-0732">Signal</keyword>
<protein>
    <recommendedName>
        <fullName evidence="4">Nitrate ABC transporter substrate-binding protein</fullName>
    </recommendedName>
</protein>
<keyword evidence="3" id="KW-1185">Reference proteome</keyword>
<evidence type="ECO:0008006" key="4">
    <source>
        <dbReference type="Google" id="ProtNLM"/>
    </source>
</evidence>
<feature type="chain" id="PRO_5031368780" description="Nitrate ABC transporter substrate-binding protein" evidence="1">
    <location>
        <begin position="28"/>
        <end position="191"/>
    </location>
</feature>
<proteinExistence type="predicted"/>
<evidence type="ECO:0000313" key="2">
    <source>
        <dbReference type="EMBL" id="MBB6392217.1"/>
    </source>
</evidence>
<organism evidence="2 3">
    <name type="scientific">Microbacterium thalassium</name>
    <dbReference type="NCBI Taxonomy" id="362649"/>
    <lineage>
        <taxon>Bacteria</taxon>
        <taxon>Bacillati</taxon>
        <taxon>Actinomycetota</taxon>
        <taxon>Actinomycetes</taxon>
        <taxon>Micrococcales</taxon>
        <taxon>Microbacteriaceae</taxon>
        <taxon>Microbacterium</taxon>
    </lineage>
</organism>
<reference evidence="2 3" key="1">
    <citation type="submission" date="2020-08" db="EMBL/GenBank/DDBJ databases">
        <title>Sequencing the genomes of 1000 actinobacteria strains.</title>
        <authorList>
            <person name="Klenk H.-P."/>
        </authorList>
    </citation>
    <scope>NUCLEOTIDE SEQUENCE [LARGE SCALE GENOMIC DNA]</scope>
    <source>
        <strain evidence="2 3">DSM 12511</strain>
    </source>
</reference>
<comment type="caution">
    <text evidence="2">The sequence shown here is derived from an EMBL/GenBank/DDBJ whole genome shotgun (WGS) entry which is preliminary data.</text>
</comment>
<gene>
    <name evidence="2" type="ORF">HD594_002530</name>
</gene>
<accession>A0A7X0FR89</accession>
<dbReference type="Proteomes" id="UP000537775">
    <property type="component" value="Unassembled WGS sequence"/>
</dbReference>
<dbReference type="RefSeq" id="WP_184751311.1">
    <property type="nucleotide sequence ID" value="NZ_BAAAJR010000011.1"/>
</dbReference>
<dbReference type="AlphaFoldDB" id="A0A7X0FR89"/>
<name>A0A7X0FR89_9MICO</name>
<dbReference type="EMBL" id="JACHML010000001">
    <property type="protein sequence ID" value="MBB6392217.1"/>
    <property type="molecule type" value="Genomic_DNA"/>
</dbReference>
<sequence length="191" mass="20159">MSFPLRRLGASVLVAGAMLAVTACSTAADPEAEPTAAVSETPIAVADEPESTPEPAPAGDATEVTCESMLPASTVADFASIGWTYQEQPFWAGEVELADGVLCVWADYEAQAGDHLQMFGWSPIDADSAVTAQDSLLSQGWIREEDEQGVYITENPETTIATDADGYGMTFLFGDGWVKMSDTKQGIILVG</sequence>